<evidence type="ECO:0000256" key="8">
    <source>
        <dbReference type="PIRNR" id="PIRNR016661"/>
    </source>
</evidence>
<evidence type="ECO:0000256" key="1">
    <source>
        <dbReference type="ARBA" id="ARBA00004651"/>
    </source>
</evidence>
<evidence type="ECO:0000313" key="10">
    <source>
        <dbReference type="EMBL" id="AJT42864.1"/>
    </source>
</evidence>
<name>A0A0D4C2U1_9MICC</name>
<comment type="similarity">
    <text evidence="2 8">Belongs to the BioY family.</text>
</comment>
<dbReference type="Pfam" id="PF02632">
    <property type="entry name" value="BioY"/>
    <property type="match status" value="1"/>
</dbReference>
<protein>
    <recommendedName>
        <fullName evidence="8">Biotin transporter</fullName>
    </recommendedName>
</protein>
<dbReference type="PANTHER" id="PTHR34295:SF4">
    <property type="entry name" value="BIOTIN TRANSPORTER BIOY-RELATED"/>
    <property type="match status" value="1"/>
</dbReference>
<dbReference type="PANTHER" id="PTHR34295">
    <property type="entry name" value="BIOTIN TRANSPORTER BIOY"/>
    <property type="match status" value="1"/>
</dbReference>
<dbReference type="GO" id="GO:0005886">
    <property type="term" value="C:plasma membrane"/>
    <property type="evidence" value="ECO:0007669"/>
    <property type="project" value="UniProtKB-SubCell"/>
</dbReference>
<dbReference type="GO" id="GO:0015225">
    <property type="term" value="F:biotin transmembrane transporter activity"/>
    <property type="evidence" value="ECO:0007669"/>
    <property type="project" value="UniProtKB-UniRule"/>
</dbReference>
<dbReference type="KEGG" id="ari:UM93_04025"/>
<evidence type="ECO:0000256" key="4">
    <source>
        <dbReference type="ARBA" id="ARBA00022475"/>
    </source>
</evidence>
<sequence length="194" mass="20331">MASVKKRRRWGAQDLSLIAVFAALLVVVAVVPPIQIGNLLSVPLTLQTLVVTLSALLLGVSRSFAAVGLYVLLGLVGLPIFAGFRGGIGLLAGPTAGYIIAFPLMALAVGALATLIVRRAWRLAPLLFVLAGIIGLLISHLLGIIGMMINGKLPLDKAIAADVIFVPGDLVKIVLATVLALALHRAFPRLLRDR</sequence>
<keyword evidence="3 8" id="KW-0813">Transport</keyword>
<evidence type="ECO:0000256" key="9">
    <source>
        <dbReference type="SAM" id="Phobius"/>
    </source>
</evidence>
<organism evidence="10 11">
    <name type="scientific">Psychromicrobium lacuslunae</name>
    <dbReference type="NCBI Taxonomy" id="1618207"/>
    <lineage>
        <taxon>Bacteria</taxon>
        <taxon>Bacillati</taxon>
        <taxon>Actinomycetota</taxon>
        <taxon>Actinomycetes</taxon>
        <taxon>Micrococcales</taxon>
        <taxon>Micrococcaceae</taxon>
        <taxon>Psychromicrobium</taxon>
    </lineage>
</organism>
<evidence type="ECO:0000313" key="11">
    <source>
        <dbReference type="Proteomes" id="UP000061839"/>
    </source>
</evidence>
<accession>A0A0D4C2U1</accession>
<dbReference type="EMBL" id="CP011005">
    <property type="protein sequence ID" value="AJT42864.1"/>
    <property type="molecule type" value="Genomic_DNA"/>
</dbReference>
<keyword evidence="11" id="KW-1185">Reference proteome</keyword>
<feature type="transmembrane region" description="Helical" evidence="9">
    <location>
        <begin position="67"/>
        <end position="84"/>
    </location>
</feature>
<evidence type="ECO:0000256" key="2">
    <source>
        <dbReference type="ARBA" id="ARBA00010692"/>
    </source>
</evidence>
<keyword evidence="6 9" id="KW-1133">Transmembrane helix</keyword>
<dbReference type="Proteomes" id="UP000061839">
    <property type="component" value="Chromosome"/>
</dbReference>
<feature type="transmembrane region" description="Helical" evidence="9">
    <location>
        <begin position="39"/>
        <end position="60"/>
    </location>
</feature>
<dbReference type="AlphaFoldDB" id="A0A0D4C2U1"/>
<evidence type="ECO:0000256" key="7">
    <source>
        <dbReference type="ARBA" id="ARBA00023136"/>
    </source>
</evidence>
<evidence type="ECO:0000256" key="5">
    <source>
        <dbReference type="ARBA" id="ARBA00022692"/>
    </source>
</evidence>
<keyword evidence="4 8" id="KW-1003">Cell membrane</keyword>
<evidence type="ECO:0000256" key="6">
    <source>
        <dbReference type="ARBA" id="ARBA00022989"/>
    </source>
</evidence>
<feature type="transmembrane region" description="Helical" evidence="9">
    <location>
        <begin position="124"/>
        <end position="150"/>
    </location>
</feature>
<evidence type="ECO:0000256" key="3">
    <source>
        <dbReference type="ARBA" id="ARBA00022448"/>
    </source>
</evidence>
<gene>
    <name evidence="10" type="ORF">UM93_04025</name>
</gene>
<keyword evidence="5 9" id="KW-0812">Transmembrane</keyword>
<reference evidence="10 11" key="1">
    <citation type="journal article" date="2015" name="Genome Announc.">
        <title>Complete Genome Sequencing of Protease-Producing Novel Arthrobacter sp. Strain IHBB 11108 Using PacBio Single-Molecule Real-Time Sequencing Technology.</title>
        <authorList>
            <person name="Kiran S."/>
            <person name="Swarnkar M.K."/>
            <person name="Pal M."/>
            <person name="Thakur R."/>
            <person name="Tewari R."/>
            <person name="Singh A.K."/>
            <person name="Gulati A."/>
        </authorList>
    </citation>
    <scope>NUCLEOTIDE SEQUENCE [LARGE SCALE GENOMIC DNA]</scope>
    <source>
        <strain evidence="10 11">IHBB 11108</strain>
    </source>
</reference>
<dbReference type="InterPro" id="IPR003784">
    <property type="entry name" value="BioY"/>
</dbReference>
<dbReference type="STRING" id="1618207.UM93_04025"/>
<dbReference type="Gene3D" id="1.10.1760.20">
    <property type="match status" value="1"/>
</dbReference>
<feature type="transmembrane region" description="Helical" evidence="9">
    <location>
        <begin position="96"/>
        <end position="117"/>
    </location>
</feature>
<dbReference type="PATRIC" id="fig|1618207.4.peg.819"/>
<dbReference type="PIRSF" id="PIRSF016661">
    <property type="entry name" value="BioY"/>
    <property type="match status" value="1"/>
</dbReference>
<comment type="subcellular location">
    <subcellularLocation>
        <location evidence="1 8">Cell membrane</location>
        <topology evidence="1 8">Multi-pass membrane protein</topology>
    </subcellularLocation>
</comment>
<keyword evidence="7 8" id="KW-0472">Membrane</keyword>
<feature type="transmembrane region" description="Helical" evidence="9">
    <location>
        <begin position="170"/>
        <end position="187"/>
    </location>
</feature>
<dbReference type="HOGENOM" id="CLU_077931_0_0_11"/>
<proteinExistence type="inferred from homology"/>